<reference evidence="1 2" key="1">
    <citation type="submission" date="2016-12" db="EMBL/GenBank/DDBJ databases">
        <title>Draft genome of Tersicoccus phoenicis 1P05MA.</title>
        <authorList>
            <person name="Nakajima Y."/>
            <person name="Yoshizawa S."/>
            <person name="Nakamura K."/>
            <person name="Ogura Y."/>
            <person name="Hayashi T."/>
            <person name="Kogure K."/>
        </authorList>
    </citation>
    <scope>NUCLEOTIDE SEQUENCE [LARGE SCALE GENOMIC DNA]</scope>
    <source>
        <strain evidence="1 2">1p05MA</strain>
    </source>
</reference>
<dbReference type="Proteomes" id="UP000187085">
    <property type="component" value="Unassembled WGS sequence"/>
</dbReference>
<comment type="caution">
    <text evidence="1">The sequence shown here is derived from an EMBL/GenBank/DDBJ whole genome shotgun (WGS) entry which is preliminary data.</text>
</comment>
<dbReference type="STRING" id="554083.BKD30_04405"/>
<gene>
    <name evidence="1" type="ORF">BKD30_04405</name>
</gene>
<dbReference type="AlphaFoldDB" id="A0A1R1LHK5"/>
<evidence type="ECO:0008006" key="3">
    <source>
        <dbReference type="Google" id="ProtNLM"/>
    </source>
</evidence>
<evidence type="ECO:0000313" key="1">
    <source>
        <dbReference type="EMBL" id="OMH26989.1"/>
    </source>
</evidence>
<name>A0A1R1LHK5_9MICC</name>
<dbReference type="EMBL" id="MRDE01000018">
    <property type="protein sequence ID" value="OMH26989.1"/>
    <property type="molecule type" value="Genomic_DNA"/>
</dbReference>
<proteinExistence type="predicted"/>
<accession>A0A1R1LHK5</accession>
<keyword evidence="2" id="KW-1185">Reference proteome</keyword>
<protein>
    <recommendedName>
        <fullName evidence="3">DUF559 domain-containing protein</fullName>
    </recommendedName>
</protein>
<evidence type="ECO:0000313" key="2">
    <source>
        <dbReference type="Proteomes" id="UP000187085"/>
    </source>
</evidence>
<organism evidence="1 2">
    <name type="scientific">Tersicoccus phoenicis</name>
    <dbReference type="NCBI Taxonomy" id="554083"/>
    <lineage>
        <taxon>Bacteria</taxon>
        <taxon>Bacillati</taxon>
        <taxon>Actinomycetota</taxon>
        <taxon>Actinomycetes</taxon>
        <taxon>Micrococcales</taxon>
        <taxon>Micrococcaceae</taxon>
        <taxon>Tersicoccus</taxon>
    </lineage>
</organism>
<sequence length="320" mass="35320">MRPALPLPLSLRDACFTVDQALDLGVTAARLRGRDLVAPSRSLRLSSAAEPDPLAVARGLLVLHSDAVVSHQTAALWWQLPLPRRLTEDPVVHLSLPTHDSVAAHVRRRGVTAHRTALLPEDVRRRGRWTVTSVERTYLDLAPVLTEDELVALGDAIVCAHPDDRPAPRRTLSTPTRLEERCASSHARGVRAARAALALVRVGSDSAPETQLRLLVVRAGLPEPELNVVLVIPGQWRRVFPDLAFRQHRVCVQYDGAHHADPLQHRLDIERTDLTVAAGWVEVRISADDLRVVVPHRSGLVPRAVVKVEDALRAQALRLR</sequence>